<proteinExistence type="inferred from homology"/>
<evidence type="ECO:0000256" key="6">
    <source>
        <dbReference type="RuleBase" id="RU000560"/>
    </source>
</evidence>
<keyword evidence="5 6" id="KW-0694">RNA-binding</keyword>
<keyword evidence="5 6" id="KW-0699">rRNA-binding</keyword>
<dbReference type="GO" id="GO:0019843">
    <property type="term" value="F:rRNA binding"/>
    <property type="evidence" value="ECO:0007669"/>
    <property type="project" value="UniProtKB-UniRule"/>
</dbReference>
<evidence type="ECO:0000256" key="5">
    <source>
        <dbReference type="HAMAP-Rule" id="MF_00382"/>
    </source>
</evidence>
<dbReference type="GO" id="GO:1990904">
    <property type="term" value="C:ribonucleoprotein complex"/>
    <property type="evidence" value="ECO:0007669"/>
    <property type="project" value="UniProtKB-KW"/>
</dbReference>
<name>A0A2M7INL4_9BACT</name>
<dbReference type="GO" id="GO:0005840">
    <property type="term" value="C:ribosome"/>
    <property type="evidence" value="ECO:0007669"/>
    <property type="project" value="UniProtKB-KW"/>
</dbReference>
<gene>
    <name evidence="5" type="primary">rplT</name>
    <name evidence="7" type="ORF">COZ82_02685</name>
</gene>
<dbReference type="Gene3D" id="1.10.1900.20">
    <property type="entry name" value="Ribosomal protein L20"/>
    <property type="match status" value="1"/>
</dbReference>
<dbReference type="InterPro" id="IPR005813">
    <property type="entry name" value="Ribosomal_bL20"/>
</dbReference>
<dbReference type="Gene3D" id="6.10.160.10">
    <property type="match status" value="1"/>
</dbReference>
<dbReference type="PRINTS" id="PR00062">
    <property type="entry name" value="RIBOSOMALL20"/>
</dbReference>
<accession>A0A2M7INL4</accession>
<dbReference type="Proteomes" id="UP000230837">
    <property type="component" value="Unassembled WGS sequence"/>
</dbReference>
<dbReference type="EMBL" id="PFHR01000140">
    <property type="protein sequence ID" value="PIW96858.1"/>
    <property type="molecule type" value="Genomic_DNA"/>
</dbReference>
<evidence type="ECO:0000256" key="1">
    <source>
        <dbReference type="ARBA" id="ARBA00007698"/>
    </source>
</evidence>
<comment type="caution">
    <text evidence="7">The sequence shown here is derived from an EMBL/GenBank/DDBJ whole genome shotgun (WGS) entry which is preliminary data.</text>
</comment>
<evidence type="ECO:0000313" key="7">
    <source>
        <dbReference type="EMBL" id="PIW96858.1"/>
    </source>
</evidence>
<dbReference type="GO" id="GO:0006412">
    <property type="term" value="P:translation"/>
    <property type="evidence" value="ECO:0007669"/>
    <property type="project" value="InterPro"/>
</dbReference>
<sequence>MARVKGGLMAQKRRRNILEQVKGYRLQRSKKKRVAREAIYHAETYAFAHRKDKKADFRRLWTVRINAALSFFDIKYSRFIKSLSDKGIKLDRKVLATLALERPESFKRVVDASNK</sequence>
<dbReference type="HAMAP" id="MF_00382">
    <property type="entry name" value="Ribosomal_bL20"/>
    <property type="match status" value="1"/>
</dbReference>
<dbReference type="InterPro" id="IPR035566">
    <property type="entry name" value="Ribosomal_protein_bL20_C"/>
</dbReference>
<protein>
    <recommendedName>
        <fullName evidence="4 5">Large ribosomal subunit protein bL20</fullName>
    </recommendedName>
</protein>
<dbReference type="SUPFAM" id="SSF74731">
    <property type="entry name" value="Ribosomal protein L20"/>
    <property type="match status" value="1"/>
</dbReference>
<organism evidence="7 8">
    <name type="scientific">Candidatus Kaiserbacteria bacterium CG_4_8_14_3_um_filter_38_9</name>
    <dbReference type="NCBI Taxonomy" id="1974599"/>
    <lineage>
        <taxon>Bacteria</taxon>
        <taxon>Candidatus Kaiseribacteriota</taxon>
    </lineage>
</organism>
<keyword evidence="2 5" id="KW-0689">Ribosomal protein</keyword>
<evidence type="ECO:0000313" key="8">
    <source>
        <dbReference type="Proteomes" id="UP000230837"/>
    </source>
</evidence>
<evidence type="ECO:0000256" key="3">
    <source>
        <dbReference type="ARBA" id="ARBA00023274"/>
    </source>
</evidence>
<reference evidence="8" key="1">
    <citation type="submission" date="2017-09" db="EMBL/GenBank/DDBJ databases">
        <title>Depth-based differentiation of microbial function through sediment-hosted aquifers and enrichment of novel symbionts in the deep terrestrial subsurface.</title>
        <authorList>
            <person name="Probst A.J."/>
            <person name="Ladd B."/>
            <person name="Jarett J.K."/>
            <person name="Geller-Mcgrath D.E."/>
            <person name="Sieber C.M.K."/>
            <person name="Emerson J.B."/>
            <person name="Anantharaman K."/>
            <person name="Thomas B.C."/>
            <person name="Malmstrom R."/>
            <person name="Stieglmeier M."/>
            <person name="Klingl A."/>
            <person name="Woyke T."/>
            <person name="Ryan C.M."/>
            <person name="Banfield J.F."/>
        </authorList>
    </citation>
    <scope>NUCLEOTIDE SEQUENCE [LARGE SCALE GENOMIC DNA]</scope>
</reference>
<dbReference type="PANTHER" id="PTHR10986">
    <property type="entry name" value="39S RIBOSOMAL PROTEIN L20"/>
    <property type="match status" value="1"/>
</dbReference>
<dbReference type="GO" id="GO:0000027">
    <property type="term" value="P:ribosomal large subunit assembly"/>
    <property type="evidence" value="ECO:0007669"/>
    <property type="project" value="UniProtKB-UniRule"/>
</dbReference>
<dbReference type="CDD" id="cd07026">
    <property type="entry name" value="Ribosomal_L20"/>
    <property type="match status" value="1"/>
</dbReference>
<evidence type="ECO:0000256" key="2">
    <source>
        <dbReference type="ARBA" id="ARBA00022980"/>
    </source>
</evidence>
<dbReference type="Pfam" id="PF00453">
    <property type="entry name" value="Ribosomal_L20"/>
    <property type="match status" value="1"/>
</dbReference>
<comment type="similarity">
    <text evidence="1 5 6">Belongs to the bacterial ribosomal protein bL20 family.</text>
</comment>
<dbReference type="GO" id="GO:0003735">
    <property type="term" value="F:structural constituent of ribosome"/>
    <property type="evidence" value="ECO:0007669"/>
    <property type="project" value="InterPro"/>
</dbReference>
<dbReference type="NCBIfam" id="TIGR01032">
    <property type="entry name" value="rplT_bact"/>
    <property type="match status" value="1"/>
</dbReference>
<keyword evidence="3 5" id="KW-0687">Ribonucleoprotein</keyword>
<dbReference type="AlphaFoldDB" id="A0A2M7INL4"/>
<dbReference type="FunFam" id="1.10.1900.20:FF:000001">
    <property type="entry name" value="50S ribosomal protein L20"/>
    <property type="match status" value="1"/>
</dbReference>
<comment type="function">
    <text evidence="5 6">Binds directly to 23S ribosomal RNA and is necessary for the in vitro assembly process of the 50S ribosomal subunit. It is not involved in the protein synthesizing functions of that subunit.</text>
</comment>
<evidence type="ECO:0000256" key="4">
    <source>
        <dbReference type="ARBA" id="ARBA00035172"/>
    </source>
</evidence>